<evidence type="ECO:0000259" key="1">
    <source>
        <dbReference type="Pfam" id="PF01408"/>
    </source>
</evidence>
<evidence type="ECO:0000259" key="2">
    <source>
        <dbReference type="Pfam" id="PF19051"/>
    </source>
</evidence>
<dbReference type="Gene3D" id="3.30.360.10">
    <property type="entry name" value="Dihydrodipicolinate Reductase, domain 2"/>
    <property type="match status" value="1"/>
</dbReference>
<proteinExistence type="predicted"/>
<dbReference type="GO" id="GO:0050112">
    <property type="term" value="F:inositol 2-dehydrogenase (NAD+) activity"/>
    <property type="evidence" value="ECO:0007669"/>
    <property type="project" value="UniProtKB-EC"/>
</dbReference>
<dbReference type="NCBIfam" id="TIGR01409">
    <property type="entry name" value="TAT_signal_seq"/>
    <property type="match status" value="1"/>
</dbReference>
<reference evidence="5 8" key="4">
    <citation type="submission" date="2020-04" db="EMBL/GenBank/DDBJ databases">
        <title>Complete Genomes and Methylome analysis of CBBP consortium that reverse antibiotic-induced susceptibility to vancomycin-resistant Enterococcus faecium infection.</title>
        <authorList>
            <person name="Fomenkov A."/>
            <person name="Zhang Z."/>
            <person name="Pamer E."/>
            <person name="Roberts R.J."/>
        </authorList>
    </citation>
    <scope>NUCLEOTIDE SEQUENCE [LARGE SCALE GENOMIC DNA]</scope>
    <source>
        <strain evidence="8">CBBP</strain>
        <strain evidence="5">CBBP-1</strain>
    </source>
</reference>
<dbReference type="PANTHER" id="PTHR43818">
    <property type="entry name" value="BCDNA.GH03377"/>
    <property type="match status" value="1"/>
</dbReference>
<dbReference type="PROSITE" id="PS51318">
    <property type="entry name" value="TAT"/>
    <property type="match status" value="1"/>
</dbReference>
<organism evidence="4 7">
    <name type="scientific">Parabacteroides distasonis</name>
    <dbReference type="NCBI Taxonomy" id="823"/>
    <lineage>
        <taxon>Bacteria</taxon>
        <taxon>Pseudomonadati</taxon>
        <taxon>Bacteroidota</taxon>
        <taxon>Bacteroidia</taxon>
        <taxon>Bacteroidales</taxon>
        <taxon>Tannerellaceae</taxon>
        <taxon>Parabacteroides</taxon>
    </lineage>
</organism>
<dbReference type="Proteomes" id="UP000501982">
    <property type="component" value="Chromosome"/>
</dbReference>
<feature type="domain" description="Gfo/Idh/MocA-like oxidoreductase N-terminal" evidence="1">
    <location>
        <begin position="40"/>
        <end position="155"/>
    </location>
</feature>
<dbReference type="InterPro" id="IPR043906">
    <property type="entry name" value="Gfo/Idh/MocA_OxRdtase_bact_C"/>
</dbReference>
<dbReference type="SUPFAM" id="SSF51735">
    <property type="entry name" value="NAD(P)-binding Rossmann-fold domains"/>
    <property type="match status" value="1"/>
</dbReference>
<dbReference type="SUPFAM" id="SSF55347">
    <property type="entry name" value="Glyceraldehyde-3-phosphate dehydrogenase-like, C-terminal domain"/>
    <property type="match status" value="1"/>
</dbReference>
<dbReference type="AlphaFoldDB" id="A0A174G0E0"/>
<feature type="domain" description="Gfo/Idh/MocA-like oxidoreductase bacterial type C-terminal" evidence="2">
    <location>
        <begin position="199"/>
        <end position="257"/>
    </location>
</feature>
<evidence type="ECO:0000313" key="6">
    <source>
        <dbReference type="Proteomes" id="UP000095455"/>
    </source>
</evidence>
<dbReference type="InterPro" id="IPR000683">
    <property type="entry name" value="Gfo/Idh/MocA-like_OxRdtase_N"/>
</dbReference>
<dbReference type="GO" id="GO:0000166">
    <property type="term" value="F:nucleotide binding"/>
    <property type="evidence" value="ECO:0007669"/>
    <property type="project" value="InterPro"/>
</dbReference>
<reference evidence="4" key="3">
    <citation type="journal article" date="2018" name="BMC Genomics">
        <title>Whole genome sequencing and function prediction of 133 gut anaerobes isolated from chicken caecum in pure cultures.</title>
        <authorList>
            <person name="Medvecky M."/>
            <person name="Cejkova D."/>
            <person name="Polansky O."/>
            <person name="Karasova D."/>
            <person name="Kubasova T."/>
            <person name="Cizek A."/>
            <person name="Rychlik I."/>
        </authorList>
    </citation>
    <scope>NUCLEOTIDE SEQUENCE</scope>
    <source>
        <strain evidence="4">An199</strain>
    </source>
</reference>
<dbReference type="Proteomes" id="UP000095455">
    <property type="component" value="Unassembled WGS sequence"/>
</dbReference>
<reference evidence="3 6" key="1">
    <citation type="submission" date="2015-09" db="EMBL/GenBank/DDBJ databases">
        <authorList>
            <consortium name="Pathogen Informatics"/>
        </authorList>
    </citation>
    <scope>NUCLEOTIDE SEQUENCE [LARGE SCALE GENOMIC DNA]</scope>
    <source>
        <strain evidence="3 6">2789STDY5608822</strain>
    </source>
</reference>
<dbReference type="InterPro" id="IPR050463">
    <property type="entry name" value="Gfo/Idh/MocA_oxidrdct_glycsds"/>
</dbReference>
<dbReference type="PANTHER" id="PTHR43818:SF10">
    <property type="entry name" value="NADH-DEPENDENT DEHYDROGENASE-RELATED"/>
    <property type="match status" value="1"/>
</dbReference>
<gene>
    <name evidence="3" type="primary">iolG_6</name>
    <name evidence="4" type="ORF">B5F32_06910</name>
    <name evidence="3" type="ORF">ERS852380_02556</name>
    <name evidence="5" type="ORF">HHO38_00065</name>
</gene>
<dbReference type="RefSeq" id="WP_009018225.1">
    <property type="nucleotide sequence ID" value="NZ_CACRUW010000009.1"/>
</dbReference>
<dbReference type="InterPro" id="IPR036291">
    <property type="entry name" value="NAD(P)-bd_dom_sf"/>
</dbReference>
<accession>A0A174G0E0</accession>
<name>A0A174G0E0_PARDI</name>
<evidence type="ECO:0000313" key="3">
    <source>
        <dbReference type="EMBL" id="CUO54638.1"/>
    </source>
</evidence>
<protein>
    <submittedName>
        <fullName evidence="4 5">Oxidoreductase</fullName>
    </submittedName>
    <submittedName>
        <fullName evidence="3">Inositol 2-dehydrogenase</fullName>
        <ecNumber evidence="3">1.1.1.18</ecNumber>
    </submittedName>
</protein>
<dbReference type="Pfam" id="PF19051">
    <property type="entry name" value="GFO_IDH_MocA_C2"/>
    <property type="match status" value="1"/>
</dbReference>
<evidence type="ECO:0000313" key="4">
    <source>
        <dbReference type="EMBL" id="OUP20642.1"/>
    </source>
</evidence>
<dbReference type="Proteomes" id="UP000195950">
    <property type="component" value="Unassembled WGS sequence"/>
</dbReference>
<reference evidence="7" key="2">
    <citation type="submission" date="2017-04" db="EMBL/GenBank/DDBJ databases">
        <title>Function of individual gut microbiota members based on whole genome sequencing of pure cultures obtained from chicken caecum.</title>
        <authorList>
            <person name="Medvecky M."/>
            <person name="Cejkova D."/>
            <person name="Polansky O."/>
            <person name="Karasova D."/>
            <person name="Kubasova T."/>
            <person name="Cizek A."/>
            <person name="Rychlik I."/>
        </authorList>
    </citation>
    <scope>NUCLEOTIDE SEQUENCE [LARGE SCALE GENOMIC DNA]</scope>
    <source>
        <strain evidence="7">An199</strain>
    </source>
</reference>
<dbReference type="EMBL" id="NFJX01000004">
    <property type="protein sequence ID" value="OUP20642.1"/>
    <property type="molecule type" value="Genomic_DNA"/>
</dbReference>
<dbReference type="EC" id="1.1.1.18" evidence="3"/>
<dbReference type="Gene3D" id="3.40.50.720">
    <property type="entry name" value="NAD(P)-binding Rossmann-like Domain"/>
    <property type="match status" value="1"/>
</dbReference>
<keyword evidence="3" id="KW-0560">Oxidoreductase</keyword>
<evidence type="ECO:0000313" key="7">
    <source>
        <dbReference type="Proteomes" id="UP000195950"/>
    </source>
</evidence>
<evidence type="ECO:0000313" key="8">
    <source>
        <dbReference type="Proteomes" id="UP000501982"/>
    </source>
</evidence>
<evidence type="ECO:0000313" key="5">
    <source>
        <dbReference type="EMBL" id="QJE26829.1"/>
    </source>
</evidence>
<dbReference type="EMBL" id="CYYK01000008">
    <property type="protein sequence ID" value="CUO54638.1"/>
    <property type="molecule type" value="Genomic_DNA"/>
</dbReference>
<dbReference type="Pfam" id="PF01408">
    <property type="entry name" value="GFO_IDH_MocA"/>
    <property type="match status" value="1"/>
</dbReference>
<dbReference type="InterPro" id="IPR019546">
    <property type="entry name" value="TAT_signal_bac_arc"/>
</dbReference>
<dbReference type="EMBL" id="CP051672">
    <property type="protein sequence ID" value="QJE26829.1"/>
    <property type="molecule type" value="Genomic_DNA"/>
</dbReference>
<dbReference type="InterPro" id="IPR006311">
    <property type="entry name" value="TAT_signal"/>
</dbReference>
<sequence length="493" mass="55574">MESRRDFLKKAAVAAAGLTIVPSKTIAGLGHKAPSDTMNIVGIGIGGKGHPNLVGMKTENIIGLCDIDWKYAKNCFEEFPDAKRYWDWRKMFDELGDQIDGVMVATPDHTHATIAATALTMGKHVYCQKPLTHSVYESRLLTKLAAKYKVATQMGNQGNSGDGVRQLCEWIWNGEIGEVKEVHAWTNRPIWPQGLQRPTEKQRCPKTMNWDLFIGPAAMRPFHEIYTPWNWRGWWDFGTGAFGDMACHVLDPVYQSLKLGYPDRVQGRSTQINTESAPQSEVVEFRFPARDNLPKVALPEVKVYWYDGGMLPQRPDLLPDGVDMMRDGLGGCIFVGTKDTLICDCGGFNSRLLSGRVPQVTPYLRRIPNATGYFDGFHEQDWIRACKESPENRVEGTSNFAYSGPFNEMVLLGVLAIRLQGLNKKLMWDAQNMRFTNISSSDVLKIVTSDDFKVIDGHPYFDTKYAEFNALEAANEYIKHTYREGWSLPEMPV</sequence>